<dbReference type="EMBL" id="JAQQPM010000002">
    <property type="protein sequence ID" value="KAK2068115.1"/>
    <property type="molecule type" value="Genomic_DNA"/>
</dbReference>
<dbReference type="InterPro" id="IPR003737">
    <property type="entry name" value="GlcNAc_PI_deacetylase-related"/>
</dbReference>
<evidence type="ECO:0000313" key="3">
    <source>
        <dbReference type="EMBL" id="KAK2068115.1"/>
    </source>
</evidence>
<sequence length="287" mass="30947">MDLLTPLLVALAAGALPALYLYAASAAATRFPPLRNKRICLLIAHPDDEAMFFGPTVVALTRRETGNQVKILCLSSGNATGLGPTRKLELLHSGALLGLRDPSDVFVVDQPARFPDSMAATWDASAIAGLLASAFAPPVPTIDVLVTFDGRGVSGHPNHISLYHGARRFVASLPPLLPPPAETSPVELYVLRSVGVARKYAGAADALVTTLLRWGAAGVEELVFVSGWAAVRTGWRAMTQAHRSQMVWFRWGWIALSRYMYVNDLRLDVVAPERGPGWAREEGKEAM</sequence>
<reference evidence="3" key="1">
    <citation type="journal article" date="2023" name="Mol. Plant Microbe Interact.">
        <title>Elucidating the Obligate Nature and Biological Capacity of an Invasive Fungal Corn Pathogen.</title>
        <authorList>
            <person name="MacCready J.S."/>
            <person name="Roggenkamp E.M."/>
            <person name="Gdanetz K."/>
            <person name="Chilvers M.I."/>
        </authorList>
    </citation>
    <scope>NUCLEOTIDE SEQUENCE</scope>
    <source>
        <strain evidence="3">PM02</strain>
    </source>
</reference>
<gene>
    <name evidence="3" type="ORF">P8C59_002778</name>
</gene>
<dbReference type="Proteomes" id="UP001217918">
    <property type="component" value="Unassembled WGS sequence"/>
</dbReference>
<evidence type="ECO:0000256" key="1">
    <source>
        <dbReference type="ARBA" id="ARBA00006066"/>
    </source>
</evidence>
<accession>A0AAD9MAQ3</accession>
<dbReference type="EC" id="3.5.1.89" evidence="2"/>
<organism evidence="3 4">
    <name type="scientific">Phyllachora maydis</name>
    <dbReference type="NCBI Taxonomy" id="1825666"/>
    <lineage>
        <taxon>Eukaryota</taxon>
        <taxon>Fungi</taxon>
        <taxon>Dikarya</taxon>
        <taxon>Ascomycota</taxon>
        <taxon>Pezizomycotina</taxon>
        <taxon>Sordariomycetes</taxon>
        <taxon>Sordariomycetidae</taxon>
        <taxon>Phyllachorales</taxon>
        <taxon>Phyllachoraceae</taxon>
        <taxon>Phyllachora</taxon>
    </lineage>
</organism>
<protein>
    <recommendedName>
        <fullName evidence="2">N-acetylglucosaminylphosphatidylinositol deacetylase</fullName>
        <ecNumber evidence="2">3.5.1.89</ecNumber>
    </recommendedName>
</protein>
<dbReference type="Pfam" id="PF02585">
    <property type="entry name" value="PIG-L"/>
    <property type="match status" value="1"/>
</dbReference>
<comment type="similarity">
    <text evidence="1">Belongs to the PIGL family.</text>
</comment>
<evidence type="ECO:0000313" key="4">
    <source>
        <dbReference type="Proteomes" id="UP001217918"/>
    </source>
</evidence>
<dbReference type="Gene3D" id="3.40.50.10320">
    <property type="entry name" value="LmbE-like"/>
    <property type="match status" value="1"/>
</dbReference>
<comment type="caution">
    <text evidence="3">The sequence shown here is derived from an EMBL/GenBank/DDBJ whole genome shotgun (WGS) entry which is preliminary data.</text>
</comment>
<name>A0AAD9MAQ3_9PEZI</name>
<dbReference type="InterPro" id="IPR024078">
    <property type="entry name" value="LmbE-like_dom_sf"/>
</dbReference>
<dbReference type="AlphaFoldDB" id="A0AAD9MAQ3"/>
<dbReference type="PANTHER" id="PTHR12993">
    <property type="entry name" value="N-ACETYLGLUCOSAMINYL-PHOSPHATIDYLINOSITOL DE-N-ACETYLASE-RELATED"/>
    <property type="match status" value="1"/>
</dbReference>
<dbReference type="SUPFAM" id="SSF102588">
    <property type="entry name" value="LmbE-like"/>
    <property type="match status" value="1"/>
</dbReference>
<keyword evidence="4" id="KW-1185">Reference proteome</keyword>
<dbReference type="PANTHER" id="PTHR12993:SF11">
    <property type="entry name" value="N-ACETYLGLUCOSAMINYL-PHOSPHATIDYLINOSITOL DE-N-ACETYLASE"/>
    <property type="match status" value="1"/>
</dbReference>
<proteinExistence type="inferred from homology"/>
<dbReference type="GO" id="GO:0005783">
    <property type="term" value="C:endoplasmic reticulum"/>
    <property type="evidence" value="ECO:0007669"/>
    <property type="project" value="TreeGrafter"/>
</dbReference>
<evidence type="ECO:0000256" key="2">
    <source>
        <dbReference type="ARBA" id="ARBA00012176"/>
    </source>
</evidence>
<dbReference type="GO" id="GO:0000225">
    <property type="term" value="F:N-acetylglucosaminylphosphatidylinositol deacetylase activity"/>
    <property type="evidence" value="ECO:0007669"/>
    <property type="project" value="UniProtKB-EC"/>
</dbReference>